<feature type="domain" description="Integration host factor-like helix-two turn-helix" evidence="1">
    <location>
        <begin position="32"/>
        <end position="101"/>
    </location>
</feature>
<dbReference type="HOGENOM" id="CLU_151796_1_0_11"/>
<dbReference type="STRING" id="644284.Arch_0852"/>
<evidence type="ECO:0000313" key="2">
    <source>
        <dbReference type="EMBL" id="ADH92578.1"/>
    </source>
</evidence>
<dbReference type="Pfam" id="PF22525">
    <property type="entry name" value="H2TH_5"/>
    <property type="match status" value="1"/>
</dbReference>
<dbReference type="OrthoDB" id="3197442at2"/>
<dbReference type="eggNOG" id="COG0099">
    <property type="taxonomic scope" value="Bacteria"/>
</dbReference>
<dbReference type="RefSeq" id="WP_013170074.1">
    <property type="nucleotide sequence ID" value="NC_014218.1"/>
</dbReference>
<dbReference type="AlphaFoldDB" id="D7BNS9"/>
<keyword evidence="3" id="KW-1185">Reference proteome</keyword>
<evidence type="ECO:0000313" key="3">
    <source>
        <dbReference type="Proteomes" id="UP000000376"/>
    </source>
</evidence>
<proteinExistence type="predicted"/>
<dbReference type="Proteomes" id="UP000000376">
    <property type="component" value="Chromosome"/>
</dbReference>
<accession>D7BNS9</accession>
<dbReference type="Gene3D" id="1.10.8.50">
    <property type="match status" value="1"/>
</dbReference>
<protein>
    <recommendedName>
        <fullName evidence="1">Integration host factor-like helix-two turn-helix domain-containing protein</fullName>
    </recommendedName>
</protein>
<dbReference type="NCBIfam" id="NF041260">
    <property type="entry name" value="actino_IHF"/>
    <property type="match status" value="1"/>
</dbReference>
<sequence length="103" mass="11562">MVVPHLTREQRVKALAKAGQARLRRAELKQEIKEGKLTLRDVFDVAGDDEAIARMKVKDLLIAFPRIGETKTHAIMEKIGIAQSRRIGGLGHRQRTALLERLG</sequence>
<dbReference type="EMBL" id="CP002045">
    <property type="protein sequence ID" value="ADH92578.1"/>
    <property type="molecule type" value="Genomic_DNA"/>
</dbReference>
<organism evidence="2 3">
    <name type="scientific">Arcanobacterium haemolyticum (strain ATCC 9345 / DSM 20595 / CCM 5947 / CCUG 17215 / LMG 16163 / NBRC 15585 / NCTC 8452 / 11018)</name>
    <dbReference type="NCBI Taxonomy" id="644284"/>
    <lineage>
        <taxon>Bacteria</taxon>
        <taxon>Bacillati</taxon>
        <taxon>Actinomycetota</taxon>
        <taxon>Actinomycetes</taxon>
        <taxon>Actinomycetales</taxon>
        <taxon>Actinomycetaceae</taxon>
        <taxon>Arcanobacterium</taxon>
    </lineage>
</organism>
<dbReference type="KEGG" id="ahe:Arch_0852"/>
<gene>
    <name evidence="2" type="ordered locus">Arch_0852</name>
</gene>
<reference evidence="2 3" key="1">
    <citation type="journal article" date="2010" name="Stand. Genomic Sci.">
        <title>Complete genome sequence of Arcanobacterium haemolyticum type strain (11018).</title>
        <authorList>
            <person name="Yasawong M."/>
            <person name="Teshima H."/>
            <person name="Lapidus A."/>
            <person name="Nolan M."/>
            <person name="Lucas S."/>
            <person name="Glavina Del Rio T."/>
            <person name="Tice H."/>
            <person name="Cheng J."/>
            <person name="Bruce D."/>
            <person name="Detter C."/>
            <person name="Tapia R."/>
            <person name="Han C."/>
            <person name="Goodwin L."/>
            <person name="Pitluck S."/>
            <person name="Liolios K."/>
            <person name="Ivanova N."/>
            <person name="Mavromatis K."/>
            <person name="Mikhailova N."/>
            <person name="Pati A."/>
            <person name="Chen A."/>
            <person name="Palaniappan K."/>
            <person name="Land M."/>
            <person name="Hauser L."/>
            <person name="Chang Y."/>
            <person name="Jeffries C."/>
            <person name="Rohde M."/>
            <person name="Sikorski J."/>
            <person name="Pukall R."/>
            <person name="Goker M."/>
            <person name="Woyke T."/>
            <person name="Bristow J."/>
            <person name="Eisen J."/>
            <person name="Markowitz V."/>
            <person name="Hugenholtz P."/>
            <person name="Kyrpides N."/>
            <person name="Klenk H."/>
        </authorList>
    </citation>
    <scope>NUCLEOTIDE SEQUENCE [LARGE SCALE GENOMIC DNA]</scope>
    <source>
        <strain evidence="3">ATCC 9345 / DSM 20595 / CCUG 17215 / LMG 16163 / NBRC 15585 / NCTC 8452 / 11018</strain>
    </source>
</reference>
<dbReference type="InterPro" id="IPR055201">
    <property type="entry name" value="IHF-like_H2TH"/>
</dbReference>
<name>D7BNS9_ARCHD</name>
<dbReference type="InterPro" id="IPR047806">
    <property type="entry name" value="IHF_actinobact"/>
</dbReference>
<evidence type="ECO:0000259" key="1">
    <source>
        <dbReference type="Pfam" id="PF22525"/>
    </source>
</evidence>